<keyword evidence="1" id="KW-0472">Membrane</keyword>
<evidence type="ECO:0000256" key="1">
    <source>
        <dbReference type="SAM" id="Phobius"/>
    </source>
</evidence>
<evidence type="ECO:0000313" key="2">
    <source>
        <dbReference type="EMBL" id="MBX39166.1"/>
    </source>
</evidence>
<reference evidence="2" key="1">
    <citation type="submission" date="2018-02" db="EMBL/GenBank/DDBJ databases">
        <title>Rhizophora mucronata_Transcriptome.</title>
        <authorList>
            <person name="Meera S.P."/>
            <person name="Sreeshan A."/>
            <person name="Augustine A."/>
        </authorList>
    </citation>
    <scope>NUCLEOTIDE SEQUENCE</scope>
    <source>
        <tissue evidence="2">Leaf</tissue>
    </source>
</reference>
<feature type="transmembrane region" description="Helical" evidence="1">
    <location>
        <begin position="20"/>
        <end position="43"/>
    </location>
</feature>
<organism evidence="2">
    <name type="scientific">Rhizophora mucronata</name>
    <name type="common">Asiatic mangrove</name>
    <dbReference type="NCBI Taxonomy" id="61149"/>
    <lineage>
        <taxon>Eukaryota</taxon>
        <taxon>Viridiplantae</taxon>
        <taxon>Streptophyta</taxon>
        <taxon>Embryophyta</taxon>
        <taxon>Tracheophyta</taxon>
        <taxon>Spermatophyta</taxon>
        <taxon>Magnoliopsida</taxon>
        <taxon>eudicotyledons</taxon>
        <taxon>Gunneridae</taxon>
        <taxon>Pentapetalae</taxon>
        <taxon>rosids</taxon>
        <taxon>fabids</taxon>
        <taxon>Malpighiales</taxon>
        <taxon>Rhizophoraceae</taxon>
        <taxon>Rhizophora</taxon>
    </lineage>
</organism>
<name>A0A2P2N9Q2_RHIMU</name>
<keyword evidence="1" id="KW-1133">Transmembrane helix</keyword>
<dbReference type="AlphaFoldDB" id="A0A2P2N9Q2"/>
<protein>
    <submittedName>
        <fullName evidence="2">Uncharacterized protein</fullName>
    </submittedName>
</protein>
<proteinExistence type="predicted"/>
<accession>A0A2P2N9Q2</accession>
<keyword evidence="1" id="KW-0812">Transmembrane</keyword>
<sequence>MLEDEVISGMILEMAIGEESTIAMALCLFVTLCQIVLHLSIILEVDHQRLAMKHLACLLDNLGSSVLIGI</sequence>
<dbReference type="EMBL" id="GGEC01058682">
    <property type="protein sequence ID" value="MBX39166.1"/>
    <property type="molecule type" value="Transcribed_RNA"/>
</dbReference>